<evidence type="ECO:0000256" key="1">
    <source>
        <dbReference type="ARBA" id="ARBA00010641"/>
    </source>
</evidence>
<evidence type="ECO:0000259" key="5">
    <source>
        <dbReference type="Pfam" id="PF04542"/>
    </source>
</evidence>
<evidence type="ECO:0000259" key="6">
    <source>
        <dbReference type="Pfam" id="PF08281"/>
    </source>
</evidence>
<dbReference type="GO" id="GO:0016987">
    <property type="term" value="F:sigma factor activity"/>
    <property type="evidence" value="ECO:0007669"/>
    <property type="project" value="UniProtKB-KW"/>
</dbReference>
<dbReference type="Gene3D" id="1.10.10.10">
    <property type="entry name" value="Winged helix-like DNA-binding domain superfamily/Winged helix DNA-binding domain"/>
    <property type="match status" value="1"/>
</dbReference>
<proteinExistence type="inferred from homology"/>
<protein>
    <submittedName>
        <fullName evidence="7">DNA-directed RNA polymerase sigma-24 factor</fullName>
    </submittedName>
</protein>
<evidence type="ECO:0000256" key="4">
    <source>
        <dbReference type="ARBA" id="ARBA00023163"/>
    </source>
</evidence>
<reference evidence="7 8" key="1">
    <citation type="submission" date="2012-11" db="EMBL/GenBank/DDBJ databases">
        <title>Whole genome sequence of Acidisphaera rubrifaciens HS-AP3.</title>
        <authorList>
            <person name="Azuma Y."/>
            <person name="Higashiura N."/>
            <person name="Hirakawa H."/>
            <person name="Matsushita K."/>
        </authorList>
    </citation>
    <scope>NUCLEOTIDE SEQUENCE [LARGE SCALE GENOMIC DNA]</scope>
    <source>
        <strain evidence="7 8">HS-AP3</strain>
    </source>
</reference>
<keyword evidence="4" id="KW-0804">Transcription</keyword>
<gene>
    <name evidence="7" type="ORF">Asru_0006_06</name>
</gene>
<dbReference type="SUPFAM" id="SSF88946">
    <property type="entry name" value="Sigma2 domain of RNA polymerase sigma factors"/>
    <property type="match status" value="1"/>
</dbReference>
<dbReference type="RefSeq" id="WP_048859536.1">
    <property type="nucleotide sequence ID" value="NZ_BANB01000006.1"/>
</dbReference>
<dbReference type="Gene3D" id="1.10.1740.10">
    <property type="match status" value="1"/>
</dbReference>
<comment type="similarity">
    <text evidence="1">Belongs to the sigma-70 factor family. ECF subfamily.</text>
</comment>
<dbReference type="InterPro" id="IPR039425">
    <property type="entry name" value="RNA_pol_sigma-70-like"/>
</dbReference>
<organism evidence="7 8">
    <name type="scientific">Acidisphaera rubrifaciens HS-AP3</name>
    <dbReference type="NCBI Taxonomy" id="1231350"/>
    <lineage>
        <taxon>Bacteria</taxon>
        <taxon>Pseudomonadati</taxon>
        <taxon>Pseudomonadota</taxon>
        <taxon>Alphaproteobacteria</taxon>
        <taxon>Acetobacterales</taxon>
        <taxon>Acetobacteraceae</taxon>
        <taxon>Acidisphaera</taxon>
    </lineage>
</organism>
<dbReference type="InterPro" id="IPR036388">
    <property type="entry name" value="WH-like_DNA-bd_sf"/>
</dbReference>
<name>A0A0D6P4I1_9PROT</name>
<dbReference type="PANTHER" id="PTHR43133">
    <property type="entry name" value="RNA POLYMERASE ECF-TYPE SIGMA FACTO"/>
    <property type="match status" value="1"/>
</dbReference>
<keyword evidence="3" id="KW-0731">Sigma factor</keyword>
<evidence type="ECO:0000256" key="3">
    <source>
        <dbReference type="ARBA" id="ARBA00023082"/>
    </source>
</evidence>
<dbReference type="SUPFAM" id="SSF88659">
    <property type="entry name" value="Sigma3 and sigma4 domains of RNA polymerase sigma factors"/>
    <property type="match status" value="1"/>
</dbReference>
<dbReference type="Proteomes" id="UP000032680">
    <property type="component" value="Unassembled WGS sequence"/>
</dbReference>
<dbReference type="GO" id="GO:0003677">
    <property type="term" value="F:DNA binding"/>
    <property type="evidence" value="ECO:0007669"/>
    <property type="project" value="InterPro"/>
</dbReference>
<dbReference type="AlphaFoldDB" id="A0A0D6P4I1"/>
<dbReference type="GO" id="GO:0000428">
    <property type="term" value="C:DNA-directed RNA polymerase complex"/>
    <property type="evidence" value="ECO:0007669"/>
    <property type="project" value="UniProtKB-KW"/>
</dbReference>
<sequence>MYDASVTSETPDHPGSLLQRCAGGDRLALRRLYETQGDRLYGIALRITRQQALASDAVHDAFINVWRRAGQFDPARGSAEAWLVSIVRNRALDLARRNAREVTGVEMPEQEDDAEDALSRLSRSREAEALRRCLGELDEEKRKLVILAFMDGITHTELAARLRLPLGTVKSSIRRGLQGLRRCLQP</sequence>
<dbReference type="Pfam" id="PF04542">
    <property type="entry name" value="Sigma70_r2"/>
    <property type="match status" value="1"/>
</dbReference>
<dbReference type="InterPro" id="IPR013325">
    <property type="entry name" value="RNA_pol_sigma_r2"/>
</dbReference>
<dbReference type="PANTHER" id="PTHR43133:SF62">
    <property type="entry name" value="RNA POLYMERASE SIGMA FACTOR SIGZ"/>
    <property type="match status" value="1"/>
</dbReference>
<dbReference type="GO" id="GO:0006352">
    <property type="term" value="P:DNA-templated transcription initiation"/>
    <property type="evidence" value="ECO:0007669"/>
    <property type="project" value="InterPro"/>
</dbReference>
<accession>A0A0D6P4I1</accession>
<dbReference type="NCBIfam" id="TIGR02937">
    <property type="entry name" value="sigma70-ECF"/>
    <property type="match status" value="1"/>
</dbReference>
<dbReference type="EMBL" id="BANB01000006">
    <property type="protein sequence ID" value="GAN75794.1"/>
    <property type="molecule type" value="Genomic_DNA"/>
</dbReference>
<evidence type="ECO:0000313" key="7">
    <source>
        <dbReference type="EMBL" id="GAN75794.1"/>
    </source>
</evidence>
<keyword evidence="2" id="KW-0805">Transcription regulation</keyword>
<feature type="domain" description="RNA polymerase sigma-70 region 2" evidence="5">
    <location>
        <begin position="32"/>
        <end position="100"/>
    </location>
</feature>
<feature type="domain" description="RNA polymerase sigma factor 70 region 4 type 2" evidence="6">
    <location>
        <begin position="128"/>
        <end position="178"/>
    </location>
</feature>
<dbReference type="InterPro" id="IPR013324">
    <property type="entry name" value="RNA_pol_sigma_r3/r4-like"/>
</dbReference>
<dbReference type="InterPro" id="IPR013249">
    <property type="entry name" value="RNA_pol_sigma70_r4_t2"/>
</dbReference>
<comment type="caution">
    <text evidence="7">The sequence shown here is derived from an EMBL/GenBank/DDBJ whole genome shotgun (WGS) entry which is preliminary data.</text>
</comment>
<keyword evidence="7" id="KW-0240">DNA-directed RNA polymerase</keyword>
<keyword evidence="8" id="KW-1185">Reference proteome</keyword>
<dbReference type="InterPro" id="IPR007627">
    <property type="entry name" value="RNA_pol_sigma70_r2"/>
</dbReference>
<dbReference type="Pfam" id="PF08281">
    <property type="entry name" value="Sigma70_r4_2"/>
    <property type="match status" value="1"/>
</dbReference>
<dbReference type="InterPro" id="IPR014284">
    <property type="entry name" value="RNA_pol_sigma-70_dom"/>
</dbReference>
<evidence type="ECO:0000256" key="2">
    <source>
        <dbReference type="ARBA" id="ARBA00023015"/>
    </source>
</evidence>
<evidence type="ECO:0000313" key="8">
    <source>
        <dbReference type="Proteomes" id="UP000032680"/>
    </source>
</evidence>